<proteinExistence type="predicted"/>
<gene>
    <name evidence="4" type="ORF">Lboz_3198</name>
</gene>
<dbReference type="OrthoDB" id="9800897at2"/>
<evidence type="ECO:0000256" key="2">
    <source>
        <dbReference type="PROSITE-ProRule" id="PRU00169"/>
    </source>
</evidence>
<evidence type="ECO:0000313" key="5">
    <source>
        <dbReference type="Proteomes" id="UP000054695"/>
    </source>
</evidence>
<dbReference type="InterPro" id="IPR050595">
    <property type="entry name" value="Bact_response_regulator"/>
</dbReference>
<dbReference type="PATRIC" id="fig|447.4.peg.3417"/>
<dbReference type="Gene3D" id="3.40.50.2300">
    <property type="match status" value="1"/>
</dbReference>
<dbReference type="PANTHER" id="PTHR44591">
    <property type="entry name" value="STRESS RESPONSE REGULATOR PROTEIN 1"/>
    <property type="match status" value="1"/>
</dbReference>
<keyword evidence="5" id="KW-1185">Reference proteome</keyword>
<name>A0A0W0RF56_LEGBO</name>
<dbReference type="Pfam" id="PF00072">
    <property type="entry name" value="Response_reg"/>
    <property type="match status" value="1"/>
</dbReference>
<evidence type="ECO:0000259" key="3">
    <source>
        <dbReference type="PROSITE" id="PS50110"/>
    </source>
</evidence>
<dbReference type="EMBL" id="LNXU01000045">
    <property type="protein sequence ID" value="KTC69682.1"/>
    <property type="molecule type" value="Genomic_DNA"/>
</dbReference>
<dbReference type="PANTHER" id="PTHR44591:SF3">
    <property type="entry name" value="RESPONSE REGULATORY DOMAIN-CONTAINING PROTEIN"/>
    <property type="match status" value="1"/>
</dbReference>
<protein>
    <submittedName>
        <fullName evidence="4">Sigma 54-dependent response regulator</fullName>
    </submittedName>
</protein>
<reference evidence="4 5" key="1">
    <citation type="submission" date="2015-11" db="EMBL/GenBank/DDBJ databases">
        <title>Genomic analysis of 38 Legionella species identifies large and diverse effector repertoires.</title>
        <authorList>
            <person name="Burstein D."/>
            <person name="Amaro F."/>
            <person name="Zusman T."/>
            <person name="Lifshitz Z."/>
            <person name="Cohen O."/>
            <person name="Gilbert J.A."/>
            <person name="Pupko T."/>
            <person name="Shuman H.A."/>
            <person name="Segal G."/>
        </authorList>
    </citation>
    <scope>NUCLEOTIDE SEQUENCE [LARGE SCALE GENOMIC DNA]</scope>
    <source>
        <strain evidence="4 5">WIGA</strain>
    </source>
</reference>
<dbReference type="GO" id="GO:0000160">
    <property type="term" value="P:phosphorelay signal transduction system"/>
    <property type="evidence" value="ECO:0007669"/>
    <property type="project" value="InterPro"/>
</dbReference>
<dbReference type="AlphaFoldDB" id="A0A0W0RF56"/>
<dbReference type="Proteomes" id="UP000054695">
    <property type="component" value="Unassembled WGS sequence"/>
</dbReference>
<dbReference type="SMART" id="SM00448">
    <property type="entry name" value="REC"/>
    <property type="match status" value="1"/>
</dbReference>
<feature type="domain" description="Response regulatory" evidence="3">
    <location>
        <begin position="10"/>
        <end position="124"/>
    </location>
</feature>
<dbReference type="InterPro" id="IPR001789">
    <property type="entry name" value="Sig_transdc_resp-reg_receiver"/>
</dbReference>
<evidence type="ECO:0000313" key="4">
    <source>
        <dbReference type="EMBL" id="KTC69682.1"/>
    </source>
</evidence>
<dbReference type="STRING" id="447.Lboz_3198"/>
<dbReference type="SUPFAM" id="SSF52172">
    <property type="entry name" value="CheY-like"/>
    <property type="match status" value="1"/>
</dbReference>
<feature type="modified residue" description="4-aspartylphosphate" evidence="2">
    <location>
        <position position="60"/>
    </location>
</feature>
<sequence length="128" mass="14987">MKREKKKEQFILLIEDNSAVSEALVWALEYAGYTTVTVRNGQEALNMLEEDPLPAIIFLDLMMPVLDGFEFRERKKASQRIRNIPTIITSAKTNLEKMEKMQNETFLSKPFDLNDMFHILKEYNNLNE</sequence>
<dbReference type="InterPro" id="IPR011006">
    <property type="entry name" value="CheY-like_superfamily"/>
</dbReference>
<accession>A0A0W0RF56</accession>
<comment type="caution">
    <text evidence="4">The sequence shown here is derived from an EMBL/GenBank/DDBJ whole genome shotgun (WGS) entry which is preliminary data.</text>
</comment>
<evidence type="ECO:0000256" key="1">
    <source>
        <dbReference type="ARBA" id="ARBA00022553"/>
    </source>
</evidence>
<organism evidence="4 5">
    <name type="scientific">Legionella bozemanae</name>
    <name type="common">Fluoribacter bozemanae</name>
    <dbReference type="NCBI Taxonomy" id="447"/>
    <lineage>
        <taxon>Bacteria</taxon>
        <taxon>Pseudomonadati</taxon>
        <taxon>Pseudomonadota</taxon>
        <taxon>Gammaproteobacteria</taxon>
        <taxon>Legionellales</taxon>
        <taxon>Legionellaceae</taxon>
        <taxon>Legionella</taxon>
    </lineage>
</organism>
<dbReference type="RefSeq" id="WP_058460740.1">
    <property type="nucleotide sequence ID" value="NZ_CAAAIY010000007.1"/>
</dbReference>
<keyword evidence="1 2" id="KW-0597">Phosphoprotein</keyword>
<dbReference type="PROSITE" id="PS50110">
    <property type="entry name" value="RESPONSE_REGULATORY"/>
    <property type="match status" value="1"/>
</dbReference>